<organism evidence="2">
    <name type="scientific">Spirodela intermedia</name>
    <name type="common">Intermediate duckweed</name>
    <dbReference type="NCBI Taxonomy" id="51605"/>
    <lineage>
        <taxon>Eukaryota</taxon>
        <taxon>Viridiplantae</taxon>
        <taxon>Streptophyta</taxon>
        <taxon>Embryophyta</taxon>
        <taxon>Tracheophyta</taxon>
        <taxon>Spermatophyta</taxon>
        <taxon>Magnoliopsida</taxon>
        <taxon>Liliopsida</taxon>
        <taxon>Araceae</taxon>
        <taxon>Lemnoideae</taxon>
        <taxon>Spirodela</taxon>
    </lineage>
</organism>
<dbReference type="PANTHER" id="PTHR34961">
    <property type="entry name" value="TRANSMEMBRANE PROTEIN"/>
    <property type="match status" value="1"/>
</dbReference>
<dbReference type="AlphaFoldDB" id="A0A7I8IFG0"/>
<evidence type="ECO:0000313" key="2">
    <source>
        <dbReference type="EMBL" id="CAA2616446.1"/>
    </source>
</evidence>
<dbReference type="EMBL" id="LR746265">
    <property type="protein sequence ID" value="CAA7391587.1"/>
    <property type="molecule type" value="Genomic_DNA"/>
</dbReference>
<feature type="region of interest" description="Disordered" evidence="1">
    <location>
        <begin position="63"/>
        <end position="100"/>
    </location>
</feature>
<dbReference type="EMBL" id="LR743589">
    <property type="protein sequence ID" value="CAA2616446.1"/>
    <property type="molecule type" value="Genomic_DNA"/>
</dbReference>
<dbReference type="OrthoDB" id="786629at2759"/>
<evidence type="ECO:0000256" key="1">
    <source>
        <dbReference type="SAM" id="MobiDB-lite"/>
    </source>
</evidence>
<feature type="region of interest" description="Disordered" evidence="1">
    <location>
        <begin position="1"/>
        <end position="45"/>
    </location>
</feature>
<sequence length="100" mass="10751">MLPGAKDAIEKNTTTMQLQPTTENLSRGSRQGDGGATVQTEDGDPVVIEENLKARVKASAVVRSQSHGAVSWRVPHDAQRGHPGFNVDYDAPKTHPPSHN</sequence>
<evidence type="ECO:0000313" key="4">
    <source>
        <dbReference type="Proteomes" id="UP000663760"/>
    </source>
</evidence>
<gene>
    <name evidence="2" type="ORF">SI7747_02002665</name>
    <name evidence="3" type="ORF">SI8410_02002858</name>
</gene>
<dbReference type="InterPro" id="IPR053313">
    <property type="entry name" value="RGF"/>
</dbReference>
<feature type="compositionally biased region" description="Polar residues" evidence="1">
    <location>
        <begin position="11"/>
        <end position="29"/>
    </location>
</feature>
<accession>A0A7I8IFG0</accession>
<evidence type="ECO:0000313" key="3">
    <source>
        <dbReference type="EMBL" id="CAA7391587.1"/>
    </source>
</evidence>
<protein>
    <submittedName>
        <fullName evidence="2">Uncharacterized protein</fullName>
    </submittedName>
</protein>
<dbReference type="Proteomes" id="UP000663760">
    <property type="component" value="Chromosome 2"/>
</dbReference>
<keyword evidence="4" id="KW-1185">Reference proteome</keyword>
<reference evidence="2" key="1">
    <citation type="submission" date="2019-12" db="EMBL/GenBank/DDBJ databases">
        <authorList>
            <person name="Scholz U."/>
            <person name="Mascher M."/>
            <person name="Fiebig A."/>
        </authorList>
    </citation>
    <scope>NUCLEOTIDE SEQUENCE</scope>
</reference>
<name>A0A7I8IFG0_SPIIN</name>
<dbReference type="PANTHER" id="PTHR34961:SF1">
    <property type="entry name" value="ROOT MERISTEM GROWTH FACTOR 10"/>
    <property type="match status" value="1"/>
</dbReference>
<proteinExistence type="predicted"/>